<gene>
    <name evidence="1" type="ORF">V6N12_074503</name>
</gene>
<dbReference type="EMBL" id="JBBPBM010000684">
    <property type="protein sequence ID" value="KAK8492856.1"/>
    <property type="molecule type" value="Genomic_DNA"/>
</dbReference>
<reference evidence="1 2" key="1">
    <citation type="journal article" date="2024" name="G3 (Bethesda)">
        <title>Genome assembly of Hibiscus sabdariffa L. provides insights into metabolisms of medicinal natural products.</title>
        <authorList>
            <person name="Kim T."/>
        </authorList>
    </citation>
    <scope>NUCLEOTIDE SEQUENCE [LARGE SCALE GENOMIC DNA]</scope>
    <source>
        <strain evidence="1">TK-2024</strain>
        <tissue evidence="1">Old leaves</tissue>
    </source>
</reference>
<accession>A0ABR2AIB6</accession>
<keyword evidence="2" id="KW-1185">Reference proteome</keyword>
<evidence type="ECO:0000313" key="2">
    <source>
        <dbReference type="Proteomes" id="UP001472677"/>
    </source>
</evidence>
<comment type="caution">
    <text evidence="1">The sequence shown here is derived from an EMBL/GenBank/DDBJ whole genome shotgun (WGS) entry which is preliminary data.</text>
</comment>
<evidence type="ECO:0000313" key="1">
    <source>
        <dbReference type="EMBL" id="KAK8492856.1"/>
    </source>
</evidence>
<dbReference type="Proteomes" id="UP001472677">
    <property type="component" value="Unassembled WGS sequence"/>
</dbReference>
<name>A0ABR2AIB6_9ROSI</name>
<sequence length="100" mass="10507">MIELGLRDSGQSQTAAMDFGAVAVDFRAAGGVVGWRKPPLGWGSNNSDCCGCILMVAGMVVGSSVALSSFEFIADSKYLCSKYNMLSSNRLVRGGFDTAK</sequence>
<proteinExistence type="predicted"/>
<organism evidence="1 2">
    <name type="scientific">Hibiscus sabdariffa</name>
    <name type="common">roselle</name>
    <dbReference type="NCBI Taxonomy" id="183260"/>
    <lineage>
        <taxon>Eukaryota</taxon>
        <taxon>Viridiplantae</taxon>
        <taxon>Streptophyta</taxon>
        <taxon>Embryophyta</taxon>
        <taxon>Tracheophyta</taxon>
        <taxon>Spermatophyta</taxon>
        <taxon>Magnoliopsida</taxon>
        <taxon>eudicotyledons</taxon>
        <taxon>Gunneridae</taxon>
        <taxon>Pentapetalae</taxon>
        <taxon>rosids</taxon>
        <taxon>malvids</taxon>
        <taxon>Malvales</taxon>
        <taxon>Malvaceae</taxon>
        <taxon>Malvoideae</taxon>
        <taxon>Hibiscus</taxon>
    </lineage>
</organism>
<protein>
    <submittedName>
        <fullName evidence="1">Uncharacterized protein</fullName>
    </submittedName>
</protein>